<dbReference type="SUPFAM" id="SSF53474">
    <property type="entry name" value="alpha/beta-Hydrolases"/>
    <property type="match status" value="1"/>
</dbReference>
<keyword evidence="6" id="KW-0443">Lipid metabolism</keyword>
<comment type="cofactor">
    <cofactor evidence="1">
        <name>FAD</name>
        <dbReference type="ChEBI" id="CHEBI:57692"/>
    </cofactor>
</comment>
<keyword evidence="2" id="KW-0153">Cholesterol metabolism</keyword>
<dbReference type="PANTHER" id="PTHR47470">
    <property type="entry name" value="CHOLESTEROL OXIDASE"/>
    <property type="match status" value="1"/>
</dbReference>
<dbReference type="PROSITE" id="PS51379">
    <property type="entry name" value="4FE4S_FER_2"/>
    <property type="match status" value="1"/>
</dbReference>
<dbReference type="InterPro" id="IPR029058">
    <property type="entry name" value="AB_hydrolase_fold"/>
</dbReference>
<evidence type="ECO:0000256" key="13">
    <source>
        <dbReference type="ARBA" id="ARBA00049744"/>
    </source>
</evidence>
<dbReference type="Pfam" id="PF00732">
    <property type="entry name" value="GMC_oxred_N"/>
    <property type="match status" value="1"/>
</dbReference>
<reference evidence="17 18" key="1">
    <citation type="submission" date="2023-12" db="EMBL/GenBank/DDBJ databases">
        <title>A high-quality genome assembly for Dillenia turbinata (Dilleniales).</title>
        <authorList>
            <person name="Chanderbali A."/>
        </authorList>
    </citation>
    <scope>NUCLEOTIDE SEQUENCE [LARGE SCALE GENOMIC DNA]</scope>
    <source>
        <strain evidence="17">LSX21</strain>
        <tissue evidence="17">Leaf</tissue>
    </source>
</reference>
<keyword evidence="7" id="KW-1207">Sterol metabolism</keyword>
<comment type="caution">
    <text evidence="17">The sequence shown here is derived from an EMBL/GenBank/DDBJ whole genome shotgun (WGS) entry which is preliminary data.</text>
</comment>
<dbReference type="InterPro" id="IPR000172">
    <property type="entry name" value="GMC_OxRdtase_N"/>
</dbReference>
<accession>A0AAN8W145</accession>
<dbReference type="InterPro" id="IPR052542">
    <property type="entry name" value="Cholesterol_Oxidase"/>
</dbReference>
<evidence type="ECO:0000256" key="1">
    <source>
        <dbReference type="ARBA" id="ARBA00001974"/>
    </source>
</evidence>
<evidence type="ECO:0000256" key="8">
    <source>
        <dbReference type="ARBA" id="ARBA00023221"/>
    </source>
</evidence>
<evidence type="ECO:0000256" key="7">
    <source>
        <dbReference type="ARBA" id="ARBA00023166"/>
    </source>
</evidence>
<dbReference type="EC" id="5.3.3.1" evidence="10"/>
<keyword evidence="8" id="KW-0753">Steroid metabolism</keyword>
<keyword evidence="9" id="KW-0413">Isomerase</keyword>
<dbReference type="Gene3D" id="3.50.50.60">
    <property type="entry name" value="FAD/NAD(P)-binding domain"/>
    <property type="match status" value="3"/>
</dbReference>
<evidence type="ECO:0000256" key="5">
    <source>
        <dbReference type="ARBA" id="ARBA00023002"/>
    </source>
</evidence>
<dbReference type="EMBL" id="JBAMMX010000003">
    <property type="protein sequence ID" value="KAK6944060.1"/>
    <property type="molecule type" value="Genomic_DNA"/>
</dbReference>
<evidence type="ECO:0000313" key="17">
    <source>
        <dbReference type="EMBL" id="KAK6944060.1"/>
    </source>
</evidence>
<evidence type="ECO:0000256" key="3">
    <source>
        <dbReference type="ARBA" id="ARBA00022630"/>
    </source>
</evidence>
<dbReference type="Proteomes" id="UP001370490">
    <property type="component" value="Unassembled WGS sequence"/>
</dbReference>
<keyword evidence="4" id="KW-0274">FAD</keyword>
<evidence type="ECO:0000256" key="14">
    <source>
        <dbReference type="ARBA" id="ARBA00049778"/>
    </source>
</evidence>
<keyword evidence="3" id="KW-0285">Flavoprotein</keyword>
<evidence type="ECO:0000256" key="10">
    <source>
        <dbReference type="ARBA" id="ARBA00038856"/>
    </source>
</evidence>
<feature type="transmembrane region" description="Helical" evidence="15">
    <location>
        <begin position="1160"/>
        <end position="1181"/>
    </location>
</feature>
<dbReference type="InterPro" id="IPR007867">
    <property type="entry name" value="GMC_OxRtase_C"/>
</dbReference>
<dbReference type="GO" id="GO:0050660">
    <property type="term" value="F:flavin adenine dinucleotide binding"/>
    <property type="evidence" value="ECO:0007669"/>
    <property type="project" value="InterPro"/>
</dbReference>
<keyword evidence="5" id="KW-0560">Oxidoreductase</keyword>
<dbReference type="InterPro" id="IPR036188">
    <property type="entry name" value="FAD/NAD-bd_sf"/>
</dbReference>
<evidence type="ECO:0000256" key="2">
    <source>
        <dbReference type="ARBA" id="ARBA00022548"/>
    </source>
</evidence>
<dbReference type="InterPro" id="IPR017900">
    <property type="entry name" value="4Fe4S_Fe_S_CS"/>
</dbReference>
<dbReference type="AlphaFoldDB" id="A0AAN8W145"/>
<sequence length="1182" mass="130871">MKTEANSIERLFSDGERDSYDAIVVGSGYGGSVAACRLAMAGVKVCLCEKGRRWEAQDFPTNCFQIMSTLRVEDSKTLGVSLGPEDALFQVYEQGDSLAAVACGLGGGSLVNAGVMIPTPVRARKNPKWPKDWETDWDSCEASASVMLGVQSVPVKFPNAKVMEDAIEEENKESSSRPVNLSVNFDIEGLPFDSVKRQTTGSCLACGNCLSGCPYNAKNSTDKNYAGCVVKTGCQVQYVVRNQDDFCDKLGMGNKRRWLVYFTETDHVSTDFVILSAGVFGTASILYQSQMRGLKLSESLGSGFSTNGNAVAYVSGSPAPLNSYALDRKQLFKVPFQERPGPSISSVYTSSLGYSIQGAVLPTSYPSLLFKGFTTYGWPTSFWLLHEVMDKLKNIIGVKSSQAVVLNAMGYDQSDGRITFNKDTNKISFSPPHDPLLSQKVQAFQKITRKLGGTLFMSRYRSTAVHLLGGCNASLDPSSGLCNPSGRVFDLVSSNSVHPGLYVCDASLVPCSVGINPALTIASVAEHVSRHLVQEVHQFKSKKPTLYEHKIAESYPESAMDRNSDSDHINTVLIKETLSGYVGGMPCTAHLKMNMDSGGRKKRDGIRWITGDPDPLLRGKVGGFVEFKALEMDNLHVIDGEVDLCLVNERTPFTQYMHYKLLLAASSGSRYILEGRKTMNPGFLGLYILSESTTLQVTFRKVSDNSKPGEMVNLRGRLNISMAEILKSLISLEGNLKGQFLSLFLQSLLRTYVLQIPRSSCKDSLAFNFCQKPYPDGSLHEIVTEDGFTISCWQWKCHQTTGRPEIQKQLYPVLLLNGYFAESYWLPMEPNDLVRTLLGEGHDTWVLQPRSHPSNPSNSFTIEDIGKYDIPAAIEKIRKFHGPSTKVHVVAHCAGGMAIHIALMGGFVPAAHIASLSCTNTAMFFKVTALTRVKMWLPLLPISMLILGKDKTLPLYEKSDSSYRHRLLRSIARFVPRNERCTCSECEVVSGIFGNIFWHENISPSMHHRINKDKDNLPVLPMAAFPHLRKICNTGYIVDSNGKNSYLIHPERMALPTLYISGGRTLLVMPETSFLANNFMKLHQPGFRHERVIVDGFGHSDLLIGEEAYKKVFPHILDHIRLAEGEGTGSRIKDTRKNYKDHLLWGNDPYDEDIGGFEKWVPPLVTLLLVFLFFAMLVSLVL</sequence>
<organism evidence="17 18">
    <name type="scientific">Dillenia turbinata</name>
    <dbReference type="NCBI Taxonomy" id="194707"/>
    <lineage>
        <taxon>Eukaryota</taxon>
        <taxon>Viridiplantae</taxon>
        <taxon>Streptophyta</taxon>
        <taxon>Embryophyta</taxon>
        <taxon>Tracheophyta</taxon>
        <taxon>Spermatophyta</taxon>
        <taxon>Magnoliopsida</taxon>
        <taxon>eudicotyledons</taxon>
        <taxon>Gunneridae</taxon>
        <taxon>Pentapetalae</taxon>
        <taxon>Dilleniales</taxon>
        <taxon>Dilleniaceae</taxon>
        <taxon>Dillenia</taxon>
    </lineage>
</organism>
<keyword evidence="18" id="KW-1185">Reference proteome</keyword>
<dbReference type="GO" id="GO:0004769">
    <property type="term" value="F:steroid Delta-isomerase activity"/>
    <property type="evidence" value="ECO:0007669"/>
    <property type="project" value="UniProtKB-EC"/>
</dbReference>
<feature type="domain" description="4Fe-4S ferredoxin-type" evidence="16">
    <location>
        <begin position="193"/>
        <end position="223"/>
    </location>
</feature>
<dbReference type="SUPFAM" id="SSF51905">
    <property type="entry name" value="FAD/NAD(P)-binding domain"/>
    <property type="match status" value="1"/>
</dbReference>
<dbReference type="Pfam" id="PF05199">
    <property type="entry name" value="GMC_oxred_C"/>
    <property type="match status" value="1"/>
</dbReference>
<evidence type="ECO:0000256" key="6">
    <source>
        <dbReference type="ARBA" id="ARBA00023098"/>
    </source>
</evidence>
<evidence type="ECO:0000256" key="11">
    <source>
        <dbReference type="ARBA" id="ARBA00049645"/>
    </source>
</evidence>
<dbReference type="GO" id="GO:0008203">
    <property type="term" value="P:cholesterol metabolic process"/>
    <property type="evidence" value="ECO:0007669"/>
    <property type="project" value="UniProtKB-KW"/>
</dbReference>
<evidence type="ECO:0000256" key="12">
    <source>
        <dbReference type="ARBA" id="ARBA00049723"/>
    </source>
</evidence>
<evidence type="ECO:0000256" key="15">
    <source>
        <dbReference type="SAM" id="Phobius"/>
    </source>
</evidence>
<keyword evidence="15" id="KW-1133">Transmembrane helix</keyword>
<evidence type="ECO:0000313" key="18">
    <source>
        <dbReference type="Proteomes" id="UP001370490"/>
    </source>
</evidence>
<keyword evidence="15" id="KW-0812">Transmembrane</keyword>
<proteinExistence type="predicted"/>
<evidence type="ECO:0000256" key="9">
    <source>
        <dbReference type="ARBA" id="ARBA00023235"/>
    </source>
</evidence>
<dbReference type="PROSITE" id="PS00198">
    <property type="entry name" value="4FE4S_FER_1"/>
    <property type="match status" value="1"/>
</dbReference>
<evidence type="ECO:0000259" key="16">
    <source>
        <dbReference type="PROSITE" id="PS51379"/>
    </source>
</evidence>
<protein>
    <recommendedName>
        <fullName evidence="13">Cholesterol oxidase</fullName>
        <ecNumber evidence="12">1.1.3.6</ecNumber>
        <ecNumber evidence="10">5.3.3.1</ecNumber>
    </recommendedName>
    <alternativeName>
        <fullName evidence="14">Cholesterol isomerase</fullName>
    </alternativeName>
</protein>
<gene>
    <name evidence="17" type="ORF">RJ641_025162</name>
</gene>
<dbReference type="Gene3D" id="3.40.50.1820">
    <property type="entry name" value="alpha/beta hydrolase"/>
    <property type="match status" value="1"/>
</dbReference>
<comment type="pathway">
    <text evidence="11">Steroid metabolism; cholesterol degradation.</text>
</comment>
<keyword evidence="15" id="KW-0472">Membrane</keyword>
<evidence type="ECO:0000256" key="4">
    <source>
        <dbReference type="ARBA" id="ARBA00022827"/>
    </source>
</evidence>
<dbReference type="GO" id="GO:0016995">
    <property type="term" value="F:cholesterol oxidase activity"/>
    <property type="evidence" value="ECO:0007669"/>
    <property type="project" value="UniProtKB-EC"/>
</dbReference>
<dbReference type="InterPro" id="IPR017896">
    <property type="entry name" value="4Fe4S_Fe-S-bd"/>
</dbReference>
<name>A0AAN8W145_9MAGN</name>
<dbReference type="EC" id="1.1.3.6" evidence="12"/>
<dbReference type="PANTHER" id="PTHR47470:SF1">
    <property type="entry name" value="FAD-DEPENDENT OXIDOREDUCTASE 2 FAD BINDING DOMAIN-CONTAINING PROTEIN"/>
    <property type="match status" value="1"/>
</dbReference>